<dbReference type="SUPFAM" id="SSF56672">
    <property type="entry name" value="DNA/RNA polymerases"/>
    <property type="match status" value="1"/>
</dbReference>
<dbReference type="InterPro" id="IPR000477">
    <property type="entry name" value="RT_dom"/>
</dbReference>
<evidence type="ECO:0000259" key="1">
    <source>
        <dbReference type="PROSITE" id="PS50878"/>
    </source>
</evidence>
<accession>A0A5N6MC29</accession>
<dbReference type="Gene3D" id="3.30.70.270">
    <property type="match status" value="2"/>
</dbReference>
<name>A0A5N6MC29_9ASTR</name>
<organism evidence="2 3">
    <name type="scientific">Mikania micrantha</name>
    <name type="common">bitter vine</name>
    <dbReference type="NCBI Taxonomy" id="192012"/>
    <lineage>
        <taxon>Eukaryota</taxon>
        <taxon>Viridiplantae</taxon>
        <taxon>Streptophyta</taxon>
        <taxon>Embryophyta</taxon>
        <taxon>Tracheophyta</taxon>
        <taxon>Spermatophyta</taxon>
        <taxon>Magnoliopsida</taxon>
        <taxon>eudicotyledons</taxon>
        <taxon>Gunneridae</taxon>
        <taxon>Pentapetalae</taxon>
        <taxon>asterids</taxon>
        <taxon>campanulids</taxon>
        <taxon>Asterales</taxon>
        <taxon>Asteraceae</taxon>
        <taxon>Asteroideae</taxon>
        <taxon>Heliantheae alliance</taxon>
        <taxon>Eupatorieae</taxon>
        <taxon>Mikania</taxon>
    </lineage>
</organism>
<dbReference type="Proteomes" id="UP000326396">
    <property type="component" value="Linkage Group LG6"/>
</dbReference>
<dbReference type="CDD" id="cd01647">
    <property type="entry name" value="RT_LTR"/>
    <property type="match status" value="1"/>
</dbReference>
<dbReference type="Gene3D" id="3.10.10.10">
    <property type="entry name" value="HIV Type 1 Reverse Transcriptase, subunit A, domain 1"/>
    <property type="match status" value="1"/>
</dbReference>
<feature type="domain" description="Reverse transcriptase" evidence="1">
    <location>
        <begin position="1"/>
        <end position="106"/>
    </location>
</feature>
<dbReference type="AlphaFoldDB" id="A0A5N6MC29"/>
<evidence type="ECO:0000313" key="2">
    <source>
        <dbReference type="EMBL" id="KAD3338209.1"/>
    </source>
</evidence>
<comment type="caution">
    <text evidence="2">The sequence shown here is derived from an EMBL/GenBank/DDBJ whole genome shotgun (WGS) entry which is preliminary data.</text>
</comment>
<dbReference type="InterPro" id="IPR053134">
    <property type="entry name" value="RNA-dir_DNA_polymerase"/>
</dbReference>
<dbReference type="PANTHER" id="PTHR24559:SF427">
    <property type="entry name" value="RNA-DIRECTED DNA POLYMERASE"/>
    <property type="match status" value="1"/>
</dbReference>
<keyword evidence="3" id="KW-1185">Reference proteome</keyword>
<reference evidence="2 3" key="1">
    <citation type="submission" date="2019-05" db="EMBL/GenBank/DDBJ databases">
        <title>Mikania micrantha, genome provides insights into the molecular mechanism of rapid growth.</title>
        <authorList>
            <person name="Liu B."/>
        </authorList>
    </citation>
    <scope>NUCLEOTIDE SEQUENCE [LARGE SCALE GENOMIC DNA]</scope>
    <source>
        <strain evidence="2">NLD-2019</strain>
        <tissue evidence="2">Leaf</tissue>
    </source>
</reference>
<dbReference type="FunFam" id="3.30.70.270:FF:000003">
    <property type="entry name" value="Transposon Ty3-G Gag-Pol polyprotein"/>
    <property type="match status" value="1"/>
</dbReference>
<dbReference type="PANTHER" id="PTHR24559">
    <property type="entry name" value="TRANSPOSON TY3-I GAG-POL POLYPROTEIN"/>
    <property type="match status" value="1"/>
</dbReference>
<dbReference type="Pfam" id="PF00078">
    <property type="entry name" value="RVT_1"/>
    <property type="match status" value="1"/>
</dbReference>
<sequence>MLLQEKHVPKTAFPTMYGHYEFIVMPFGLTNAPAAFMDMMNRICKPYLDKFFIVFIDDILIYSKTPEDHAIHLRTLLELLRHEKLYAKFSKCEVWLTKVQFLGHVISSQGIQVDLSKTEGITKWENPKSPTKVQSFLGLDGYYCRFIQNFS</sequence>
<dbReference type="OrthoDB" id="999584at2759"/>
<proteinExistence type="predicted"/>
<gene>
    <name evidence="2" type="ORF">E3N88_33730</name>
</gene>
<protein>
    <recommendedName>
        <fullName evidence="1">Reverse transcriptase domain-containing protein</fullName>
    </recommendedName>
</protein>
<dbReference type="PROSITE" id="PS50878">
    <property type="entry name" value="RT_POL"/>
    <property type="match status" value="1"/>
</dbReference>
<dbReference type="InterPro" id="IPR043128">
    <property type="entry name" value="Rev_trsase/Diguanyl_cyclase"/>
</dbReference>
<dbReference type="EMBL" id="SZYD01000016">
    <property type="protein sequence ID" value="KAD3338209.1"/>
    <property type="molecule type" value="Genomic_DNA"/>
</dbReference>
<dbReference type="InterPro" id="IPR043502">
    <property type="entry name" value="DNA/RNA_pol_sf"/>
</dbReference>
<evidence type="ECO:0000313" key="3">
    <source>
        <dbReference type="Proteomes" id="UP000326396"/>
    </source>
</evidence>